<evidence type="ECO:0000313" key="3">
    <source>
        <dbReference type="Proteomes" id="UP000287651"/>
    </source>
</evidence>
<organism evidence="2 3">
    <name type="scientific">Ensete ventricosum</name>
    <name type="common">Abyssinian banana</name>
    <name type="synonym">Musa ensete</name>
    <dbReference type="NCBI Taxonomy" id="4639"/>
    <lineage>
        <taxon>Eukaryota</taxon>
        <taxon>Viridiplantae</taxon>
        <taxon>Streptophyta</taxon>
        <taxon>Embryophyta</taxon>
        <taxon>Tracheophyta</taxon>
        <taxon>Spermatophyta</taxon>
        <taxon>Magnoliopsida</taxon>
        <taxon>Liliopsida</taxon>
        <taxon>Zingiberales</taxon>
        <taxon>Musaceae</taxon>
        <taxon>Ensete</taxon>
    </lineage>
</organism>
<reference evidence="2 3" key="1">
    <citation type="journal article" date="2014" name="Agronomy (Basel)">
        <title>A Draft Genome Sequence for Ensete ventricosum, the Drought-Tolerant Tree Against Hunger.</title>
        <authorList>
            <person name="Harrison J."/>
            <person name="Moore K.A."/>
            <person name="Paszkiewicz K."/>
            <person name="Jones T."/>
            <person name="Grant M."/>
            <person name="Ambacheew D."/>
            <person name="Muzemil S."/>
            <person name="Studholme D.J."/>
        </authorList>
    </citation>
    <scope>NUCLEOTIDE SEQUENCE [LARGE SCALE GENOMIC DNA]</scope>
</reference>
<evidence type="ECO:0000256" key="1">
    <source>
        <dbReference type="SAM" id="MobiDB-lite"/>
    </source>
</evidence>
<accession>A0A426ZGA3</accession>
<gene>
    <name evidence="2" type="ORF">B296_00021842</name>
</gene>
<dbReference type="AlphaFoldDB" id="A0A426ZGA3"/>
<feature type="region of interest" description="Disordered" evidence="1">
    <location>
        <begin position="31"/>
        <end position="71"/>
    </location>
</feature>
<evidence type="ECO:0000313" key="2">
    <source>
        <dbReference type="EMBL" id="RRT62991.1"/>
    </source>
</evidence>
<dbReference type="Proteomes" id="UP000287651">
    <property type="component" value="Unassembled WGS sequence"/>
</dbReference>
<proteinExistence type="predicted"/>
<comment type="caution">
    <text evidence="2">The sequence shown here is derived from an EMBL/GenBank/DDBJ whole genome shotgun (WGS) entry which is preliminary data.</text>
</comment>
<dbReference type="EMBL" id="AMZH03006770">
    <property type="protein sequence ID" value="RRT62991.1"/>
    <property type="molecule type" value="Genomic_DNA"/>
</dbReference>
<sequence length="204" mass="22512">MWVDYRISIVHLFELCRLSNKLHLMEEDEGPEVSSTGIKGDHLVHNQSPDFHSARPPLELDTSSPSKQPTAARVANGADGEVVAAAGAAPVPRSDVRATEAIKGLPTAEAAMVREVSLLDLNSPQFWHELRRLKLKCWHDLQFQSPGHLLIYSSPVALKELLTICASRNAHYELKDPSKQFLNDANELYQTMSSLYVAAAECVG</sequence>
<protein>
    <submittedName>
        <fullName evidence="2">Uncharacterized protein</fullName>
    </submittedName>
</protein>
<name>A0A426ZGA3_ENSVE</name>